<name>A0ABS4ULE5_9ACTN</name>
<evidence type="ECO:0000259" key="1">
    <source>
        <dbReference type="PROSITE" id="PS50943"/>
    </source>
</evidence>
<keyword evidence="3" id="KW-1185">Reference proteome</keyword>
<dbReference type="PROSITE" id="PS50943">
    <property type="entry name" value="HTH_CROC1"/>
    <property type="match status" value="1"/>
</dbReference>
<dbReference type="SMART" id="SM00530">
    <property type="entry name" value="HTH_XRE"/>
    <property type="match status" value="1"/>
</dbReference>
<organism evidence="2 3">
    <name type="scientific">Kribbella aluminosa</name>
    <dbReference type="NCBI Taxonomy" id="416017"/>
    <lineage>
        <taxon>Bacteria</taxon>
        <taxon>Bacillati</taxon>
        <taxon>Actinomycetota</taxon>
        <taxon>Actinomycetes</taxon>
        <taxon>Propionibacteriales</taxon>
        <taxon>Kribbellaceae</taxon>
        <taxon>Kribbella</taxon>
    </lineage>
</organism>
<protein>
    <submittedName>
        <fullName evidence="2">Transcriptional regulator with XRE-family HTH domain</fullName>
    </submittedName>
</protein>
<evidence type="ECO:0000313" key="2">
    <source>
        <dbReference type="EMBL" id="MBP2352473.1"/>
    </source>
</evidence>
<sequence length="389" mass="42227">MNASFGEALRSVRNSQQLSIRQLSSLTYLSRAFIGHVETGVRKPTAAFAQAVDKALKTAGLFAELERLGDDDEVYRRTLIKALGTLTSVGAIAPNVVAETLRHSLDRAASLSPDADEWEGIVTAYGRGFMTEPLSELSSRAVGDLMVLSANPQLRGRHGVRLAMVYGSSVASLGDVVTAKRWYQTAVKLADHSGDKDLRAWSRARLAYRIFYEGGEGTEVLHSTELPIAFGGSSAAVIEAHAAQAHVFASRGDAQSANRALGSAYRSLELAQEQDSSSIFSMPGWRLAIAASWTYTALGEVAKAEAIQKEAEKLPDAAKRWRAQLDMHRAWGAVQSKDIETGVIQARQLLATETSRVVHGLAQRVYQAVPPKERKRDAVQELAEALRAR</sequence>
<dbReference type="EMBL" id="JAGINT010000001">
    <property type="protein sequence ID" value="MBP2352473.1"/>
    <property type="molecule type" value="Genomic_DNA"/>
</dbReference>
<dbReference type="SUPFAM" id="SSF47413">
    <property type="entry name" value="lambda repressor-like DNA-binding domains"/>
    <property type="match status" value="1"/>
</dbReference>
<dbReference type="Gene3D" id="1.10.260.40">
    <property type="entry name" value="lambda repressor-like DNA-binding domains"/>
    <property type="match status" value="1"/>
</dbReference>
<dbReference type="RefSeq" id="WP_209695217.1">
    <property type="nucleotide sequence ID" value="NZ_BAAAVU010000009.1"/>
</dbReference>
<reference evidence="2 3" key="1">
    <citation type="submission" date="2021-03" db="EMBL/GenBank/DDBJ databases">
        <title>Sequencing the genomes of 1000 actinobacteria strains.</title>
        <authorList>
            <person name="Klenk H.-P."/>
        </authorList>
    </citation>
    <scope>NUCLEOTIDE SEQUENCE [LARGE SCALE GENOMIC DNA]</scope>
    <source>
        <strain evidence="2 3">DSM 18824</strain>
    </source>
</reference>
<dbReference type="CDD" id="cd00093">
    <property type="entry name" value="HTH_XRE"/>
    <property type="match status" value="1"/>
</dbReference>
<accession>A0ABS4ULE5</accession>
<gene>
    <name evidence="2" type="ORF">JOF29_003556</name>
</gene>
<dbReference type="InterPro" id="IPR010982">
    <property type="entry name" value="Lambda_DNA-bd_dom_sf"/>
</dbReference>
<proteinExistence type="predicted"/>
<dbReference type="InterPro" id="IPR001387">
    <property type="entry name" value="Cro/C1-type_HTH"/>
</dbReference>
<feature type="domain" description="HTH cro/C1-type" evidence="1">
    <location>
        <begin position="9"/>
        <end position="62"/>
    </location>
</feature>
<dbReference type="Proteomes" id="UP000755585">
    <property type="component" value="Unassembled WGS sequence"/>
</dbReference>
<evidence type="ECO:0000313" key="3">
    <source>
        <dbReference type="Proteomes" id="UP000755585"/>
    </source>
</evidence>
<comment type="caution">
    <text evidence="2">The sequence shown here is derived from an EMBL/GenBank/DDBJ whole genome shotgun (WGS) entry which is preliminary data.</text>
</comment>